<protein>
    <submittedName>
        <fullName evidence="2">Zinc finger BED domain-containing protein RICESLEEPER 2-like protein</fullName>
    </submittedName>
</protein>
<organism evidence="2 3">
    <name type="scientific">Tanacetum coccineum</name>
    <dbReference type="NCBI Taxonomy" id="301880"/>
    <lineage>
        <taxon>Eukaryota</taxon>
        <taxon>Viridiplantae</taxon>
        <taxon>Streptophyta</taxon>
        <taxon>Embryophyta</taxon>
        <taxon>Tracheophyta</taxon>
        <taxon>Spermatophyta</taxon>
        <taxon>Magnoliopsida</taxon>
        <taxon>eudicotyledons</taxon>
        <taxon>Gunneridae</taxon>
        <taxon>Pentapetalae</taxon>
        <taxon>asterids</taxon>
        <taxon>campanulids</taxon>
        <taxon>Asterales</taxon>
        <taxon>Asteraceae</taxon>
        <taxon>Asteroideae</taxon>
        <taxon>Anthemideae</taxon>
        <taxon>Anthemidinae</taxon>
        <taxon>Tanacetum</taxon>
    </lineage>
</organism>
<dbReference type="InterPro" id="IPR052035">
    <property type="entry name" value="ZnF_BED_domain_contain"/>
</dbReference>
<reference evidence="2" key="1">
    <citation type="journal article" date="2022" name="Int. J. Mol. Sci.">
        <title>Draft Genome of Tanacetum Coccineum: Genomic Comparison of Closely Related Tanacetum-Family Plants.</title>
        <authorList>
            <person name="Yamashiro T."/>
            <person name="Shiraishi A."/>
            <person name="Nakayama K."/>
            <person name="Satake H."/>
        </authorList>
    </citation>
    <scope>NUCLEOTIDE SEQUENCE</scope>
</reference>
<sequence length="135" mass="15835">MQYSPDPTVDTPPTSPSDENGDAFSDDIPTTEQAQEQETKNDGDKEKGEKRKGKEHLHFKKVLARMIILDELPFKTIEHEEFHDFVNMLQPQFEIPSRETITRDCMDLYVSEFKSIEEDHQAKNFSYYKFVVFKI</sequence>
<dbReference type="PANTHER" id="PTHR46481:SF8">
    <property type="entry name" value="ZINC FINGER BED DOMAIN-CONTAINING PROTEIN RICESLEEPER 1-LIKE"/>
    <property type="match status" value="1"/>
</dbReference>
<comment type="caution">
    <text evidence="2">The sequence shown here is derived from an EMBL/GenBank/DDBJ whole genome shotgun (WGS) entry which is preliminary data.</text>
</comment>
<dbReference type="SUPFAM" id="SSF140996">
    <property type="entry name" value="Hermes dimerisation domain"/>
    <property type="match status" value="1"/>
</dbReference>
<gene>
    <name evidence="2" type="ORF">Tco_0655057</name>
</gene>
<reference evidence="2" key="2">
    <citation type="submission" date="2022-01" db="EMBL/GenBank/DDBJ databases">
        <authorList>
            <person name="Yamashiro T."/>
            <person name="Shiraishi A."/>
            <person name="Satake H."/>
            <person name="Nakayama K."/>
        </authorList>
    </citation>
    <scope>NUCLEOTIDE SEQUENCE</scope>
</reference>
<evidence type="ECO:0000313" key="2">
    <source>
        <dbReference type="EMBL" id="GJS60273.1"/>
    </source>
</evidence>
<dbReference type="EMBL" id="BQNB010009210">
    <property type="protein sequence ID" value="GJS60273.1"/>
    <property type="molecule type" value="Genomic_DNA"/>
</dbReference>
<accession>A0ABQ4X5E2</accession>
<evidence type="ECO:0000256" key="1">
    <source>
        <dbReference type="SAM" id="MobiDB-lite"/>
    </source>
</evidence>
<dbReference type="Proteomes" id="UP001151760">
    <property type="component" value="Unassembled WGS sequence"/>
</dbReference>
<proteinExistence type="predicted"/>
<keyword evidence="3" id="KW-1185">Reference proteome</keyword>
<feature type="compositionally biased region" description="Basic and acidic residues" evidence="1">
    <location>
        <begin position="37"/>
        <end position="49"/>
    </location>
</feature>
<feature type="compositionally biased region" description="Low complexity" evidence="1">
    <location>
        <begin position="1"/>
        <end position="18"/>
    </location>
</feature>
<feature type="region of interest" description="Disordered" evidence="1">
    <location>
        <begin position="1"/>
        <end position="54"/>
    </location>
</feature>
<evidence type="ECO:0000313" key="3">
    <source>
        <dbReference type="Proteomes" id="UP001151760"/>
    </source>
</evidence>
<name>A0ABQ4X5E2_9ASTR</name>
<dbReference type="PANTHER" id="PTHR46481">
    <property type="entry name" value="ZINC FINGER BED DOMAIN-CONTAINING PROTEIN 4"/>
    <property type="match status" value="1"/>
</dbReference>